<dbReference type="STRING" id="888741.HMPREF9098_0522"/>
<feature type="region of interest" description="Disordered" evidence="1">
    <location>
        <begin position="25"/>
        <end position="67"/>
    </location>
</feature>
<dbReference type="InterPro" id="IPR011528">
    <property type="entry name" value="NERD"/>
</dbReference>
<dbReference type="Proteomes" id="UP000004088">
    <property type="component" value="Unassembled WGS sequence"/>
</dbReference>
<keyword evidence="4" id="KW-1185">Reference proteome</keyword>
<dbReference type="PROSITE" id="PS50965">
    <property type="entry name" value="NERD"/>
    <property type="match status" value="1"/>
</dbReference>
<evidence type="ECO:0000313" key="3">
    <source>
        <dbReference type="EMBL" id="EGC17969.1"/>
    </source>
</evidence>
<evidence type="ECO:0000259" key="2">
    <source>
        <dbReference type="PROSITE" id="PS50965"/>
    </source>
</evidence>
<gene>
    <name evidence="3" type="ORF">HMPREF9098_0522</name>
</gene>
<comment type="caution">
    <text evidence="3">The sequence shown here is derived from an EMBL/GenBank/DDBJ whole genome shotgun (WGS) entry which is preliminary data.</text>
</comment>
<accession>F0EXD8</accession>
<sequence>MEKLAYALVFIALIFAVLNILTNQDKDEPSPRTARRKKPRPVEPRPAEPPAETGGINTNSKSMAEKKGDVGEQIVKVAVLSKLDAAQYRHFSNLIIPAPNGTTQIDNIVVSPFGVFVIEAKYFQGWIFGGAKQEKWTHTLSRFEKYAFPNPIRQNYGHIKALARLLRQPESRFHSVVVFTHRNCQLKTELPANVCLQHNFIEYIQGFTKNIVDDAALARIHSVLQQPEWQATEDKKAAHVERLKAIQRLN</sequence>
<dbReference type="RefSeq" id="WP_003781608.1">
    <property type="nucleotide sequence ID" value="NZ_GL870929.1"/>
</dbReference>
<dbReference type="EMBL" id="AEWV01000008">
    <property type="protein sequence ID" value="EGC17969.1"/>
    <property type="molecule type" value="Genomic_DNA"/>
</dbReference>
<dbReference type="AlphaFoldDB" id="F0EXD8"/>
<protein>
    <recommendedName>
        <fullName evidence="2">NERD domain-containing protein</fullName>
    </recommendedName>
</protein>
<feature type="domain" description="NERD" evidence="2">
    <location>
        <begin position="67"/>
        <end position="185"/>
    </location>
</feature>
<organism evidence="3 4">
    <name type="scientific">Kingella denitrificans ATCC 33394</name>
    <dbReference type="NCBI Taxonomy" id="888741"/>
    <lineage>
        <taxon>Bacteria</taxon>
        <taxon>Pseudomonadati</taxon>
        <taxon>Pseudomonadota</taxon>
        <taxon>Betaproteobacteria</taxon>
        <taxon>Neisseriales</taxon>
        <taxon>Neisseriaceae</taxon>
        <taxon>Kingella</taxon>
    </lineage>
</organism>
<dbReference type="HOGENOM" id="CLU_068011_0_0_4"/>
<evidence type="ECO:0000313" key="4">
    <source>
        <dbReference type="Proteomes" id="UP000004088"/>
    </source>
</evidence>
<evidence type="ECO:0000256" key="1">
    <source>
        <dbReference type="SAM" id="MobiDB-lite"/>
    </source>
</evidence>
<dbReference type="Pfam" id="PF08378">
    <property type="entry name" value="NERD"/>
    <property type="match status" value="1"/>
</dbReference>
<proteinExistence type="predicted"/>
<name>F0EXD8_9NEIS</name>
<reference evidence="3 4" key="1">
    <citation type="submission" date="2011-01" db="EMBL/GenBank/DDBJ databases">
        <authorList>
            <person name="Muzny D."/>
            <person name="Qin X."/>
            <person name="Deng J."/>
            <person name="Jiang H."/>
            <person name="Liu Y."/>
            <person name="Qu J."/>
            <person name="Song X.-Z."/>
            <person name="Zhang L."/>
            <person name="Thornton R."/>
            <person name="Coyle M."/>
            <person name="Francisco L."/>
            <person name="Jackson L."/>
            <person name="Javaid M."/>
            <person name="Korchina V."/>
            <person name="Kovar C."/>
            <person name="Mata R."/>
            <person name="Mathew T."/>
            <person name="Ngo R."/>
            <person name="Nguyen L."/>
            <person name="Nguyen N."/>
            <person name="Okwuonu G."/>
            <person name="Ongeri F."/>
            <person name="Pham C."/>
            <person name="Simmons D."/>
            <person name="Wilczek-Boney K."/>
            <person name="Hale W."/>
            <person name="Jakkamsetti A."/>
            <person name="Pham P."/>
            <person name="Ruth R."/>
            <person name="San Lucas F."/>
            <person name="Warren J."/>
            <person name="Zhang J."/>
            <person name="Zhao Z."/>
            <person name="Zhou C."/>
            <person name="Zhu D."/>
            <person name="Lee S."/>
            <person name="Bess C."/>
            <person name="Blankenburg K."/>
            <person name="Forbes L."/>
            <person name="Fu Q."/>
            <person name="Gubbala S."/>
            <person name="Hirani K."/>
            <person name="Jayaseelan J.C."/>
            <person name="Lara F."/>
            <person name="Munidasa M."/>
            <person name="Palculict T."/>
            <person name="Patil S."/>
            <person name="Pu L.-L."/>
            <person name="Saada N."/>
            <person name="Tang L."/>
            <person name="Weissenberger G."/>
            <person name="Zhu Y."/>
            <person name="Hemphill L."/>
            <person name="Shang Y."/>
            <person name="Youmans B."/>
            <person name="Ayvaz T."/>
            <person name="Ross M."/>
            <person name="Santibanez J."/>
            <person name="Aqrawi P."/>
            <person name="Gross S."/>
            <person name="Joshi V."/>
            <person name="Fowler G."/>
            <person name="Nazareth L."/>
            <person name="Reid J."/>
            <person name="Worley K."/>
            <person name="Petrosino J."/>
            <person name="Highlander S."/>
            <person name="Gibbs R."/>
        </authorList>
    </citation>
    <scope>NUCLEOTIDE SEQUENCE [LARGE SCALE GENOMIC DNA]</scope>
    <source>
        <strain evidence="3 4">ATCC 33394</strain>
    </source>
</reference>